<reference evidence="1 2" key="1">
    <citation type="journal article" date="2015" name="Parasit. Vectors">
        <title>Draft genome of the scabies mite.</title>
        <authorList>
            <person name="Rider S.D.Jr."/>
            <person name="Morgan M.S."/>
            <person name="Arlian L.G."/>
        </authorList>
    </citation>
    <scope>NUCLEOTIDE SEQUENCE [LARGE SCALE GENOMIC DNA]</scope>
    <source>
        <strain evidence="1">Arlian Lab</strain>
    </source>
</reference>
<protein>
    <submittedName>
        <fullName evidence="1">Uncharacterized protein</fullName>
    </submittedName>
</protein>
<proteinExistence type="predicted"/>
<name>A0A132A5T6_SARSC</name>
<organism evidence="1 2">
    <name type="scientific">Sarcoptes scabiei</name>
    <name type="common">Itch mite</name>
    <name type="synonym">Acarus scabiei</name>
    <dbReference type="NCBI Taxonomy" id="52283"/>
    <lineage>
        <taxon>Eukaryota</taxon>
        <taxon>Metazoa</taxon>
        <taxon>Ecdysozoa</taxon>
        <taxon>Arthropoda</taxon>
        <taxon>Chelicerata</taxon>
        <taxon>Arachnida</taxon>
        <taxon>Acari</taxon>
        <taxon>Acariformes</taxon>
        <taxon>Sarcoptiformes</taxon>
        <taxon>Astigmata</taxon>
        <taxon>Psoroptidia</taxon>
        <taxon>Sarcoptoidea</taxon>
        <taxon>Sarcoptidae</taxon>
        <taxon>Sarcoptinae</taxon>
        <taxon>Sarcoptes</taxon>
    </lineage>
</organism>
<accession>A0A132A5T6</accession>
<dbReference type="AlphaFoldDB" id="A0A132A5T6"/>
<dbReference type="EMBL" id="JXLN01010740">
    <property type="protein sequence ID" value="KPM06259.1"/>
    <property type="molecule type" value="Genomic_DNA"/>
</dbReference>
<comment type="caution">
    <text evidence="1">The sequence shown here is derived from an EMBL/GenBank/DDBJ whole genome shotgun (WGS) entry which is preliminary data.</text>
</comment>
<dbReference type="Proteomes" id="UP000616769">
    <property type="component" value="Unassembled WGS sequence"/>
</dbReference>
<dbReference type="OrthoDB" id="10051804at2759"/>
<evidence type="ECO:0000313" key="1">
    <source>
        <dbReference type="EMBL" id="KPM06259.1"/>
    </source>
</evidence>
<sequence>MSEGPLGLTMELCNNSKFKQDYLTLGPCQKKYRGELDQCLTVNHRNSYGSNTSNSTILEQFIEHCWLV</sequence>
<evidence type="ECO:0000313" key="2">
    <source>
        <dbReference type="Proteomes" id="UP000616769"/>
    </source>
</evidence>
<gene>
    <name evidence="1" type="ORF">QR98_0047330</name>
</gene>
<dbReference type="VEuPathDB" id="VectorBase:SSCA008424"/>